<proteinExistence type="predicted"/>
<keyword evidence="2" id="KW-1185">Reference proteome</keyword>
<gene>
    <name evidence="1" type="ORF">SAMN05216212_1880</name>
</gene>
<dbReference type="RefSeq" id="WP_091512448.1">
    <property type="nucleotide sequence ID" value="NZ_FNFH01000003.1"/>
</dbReference>
<dbReference type="EMBL" id="FNFH01000003">
    <property type="protein sequence ID" value="SDK23201.1"/>
    <property type="molecule type" value="Genomic_DNA"/>
</dbReference>
<organism evidence="1 2">
    <name type="scientific">Microbulbifer yueqingensis</name>
    <dbReference type="NCBI Taxonomy" id="658219"/>
    <lineage>
        <taxon>Bacteria</taxon>
        <taxon>Pseudomonadati</taxon>
        <taxon>Pseudomonadota</taxon>
        <taxon>Gammaproteobacteria</taxon>
        <taxon>Cellvibrionales</taxon>
        <taxon>Microbulbiferaceae</taxon>
        <taxon>Microbulbifer</taxon>
    </lineage>
</organism>
<sequence>MSNPYTGTVAAALRKSQLLLELAPAQGLQQGAVEEAAVLQLWRAYRAFLCELAFQLQLGTEPQTSAELARDVKARGQASSEAAELVALEEDPGSWLSGLQAAWQQLWQFSVASPPGQAVKAGRQIPLVDLGSSPGVALDFAVLAQWRGALAELVRRQRAHMEEW</sequence>
<evidence type="ECO:0000313" key="1">
    <source>
        <dbReference type="EMBL" id="SDK23201.1"/>
    </source>
</evidence>
<evidence type="ECO:0000313" key="2">
    <source>
        <dbReference type="Proteomes" id="UP000199305"/>
    </source>
</evidence>
<dbReference type="AlphaFoldDB" id="A0A1G9A7H8"/>
<reference evidence="2" key="1">
    <citation type="submission" date="2016-10" db="EMBL/GenBank/DDBJ databases">
        <authorList>
            <person name="Varghese N."/>
            <person name="Submissions S."/>
        </authorList>
    </citation>
    <scope>NUCLEOTIDE SEQUENCE [LARGE SCALE GENOMIC DNA]</scope>
    <source>
        <strain evidence="2">CGMCC 1.10658</strain>
    </source>
</reference>
<dbReference type="InterPro" id="IPR046493">
    <property type="entry name" value="DUF6586"/>
</dbReference>
<protein>
    <submittedName>
        <fullName evidence="1">Uncharacterized protein</fullName>
    </submittedName>
</protein>
<accession>A0A1G9A7H8</accession>
<dbReference type="Pfam" id="PF20227">
    <property type="entry name" value="DUF6586"/>
    <property type="match status" value="1"/>
</dbReference>
<dbReference type="STRING" id="658219.SAMN05216212_1880"/>
<name>A0A1G9A7H8_9GAMM</name>
<dbReference type="Proteomes" id="UP000199305">
    <property type="component" value="Unassembled WGS sequence"/>
</dbReference>
<dbReference type="OrthoDB" id="5736033at2"/>